<feature type="transmembrane region" description="Helical" evidence="1">
    <location>
        <begin position="32"/>
        <end position="56"/>
    </location>
</feature>
<comment type="caution">
    <text evidence="2">The sequence shown here is derived from an EMBL/GenBank/DDBJ whole genome shotgun (WGS) entry which is preliminary data.</text>
</comment>
<evidence type="ECO:0000256" key="1">
    <source>
        <dbReference type="SAM" id="Phobius"/>
    </source>
</evidence>
<gene>
    <name evidence="2" type="ORF">CRV07_03755</name>
</gene>
<keyword evidence="3" id="KW-1185">Reference proteome</keyword>
<reference evidence="2 3" key="1">
    <citation type="submission" date="2017-10" db="EMBL/GenBank/DDBJ databases">
        <title>Genomics of the genus Arcobacter.</title>
        <authorList>
            <person name="Perez-Cataluna A."/>
            <person name="Figueras M.J."/>
        </authorList>
    </citation>
    <scope>NUCLEOTIDE SEQUENCE [LARGE SCALE GENOMIC DNA]</scope>
    <source>
        <strain evidence="2 3">CECT 8441</strain>
    </source>
</reference>
<organism evidence="2 3">
    <name type="scientific">Halarcobacter ebronensis</name>
    <dbReference type="NCBI Taxonomy" id="1462615"/>
    <lineage>
        <taxon>Bacteria</taxon>
        <taxon>Pseudomonadati</taxon>
        <taxon>Campylobacterota</taxon>
        <taxon>Epsilonproteobacteria</taxon>
        <taxon>Campylobacterales</taxon>
        <taxon>Arcobacteraceae</taxon>
        <taxon>Halarcobacter</taxon>
    </lineage>
</organism>
<feature type="transmembrane region" description="Helical" evidence="1">
    <location>
        <begin position="6"/>
        <end position="25"/>
    </location>
</feature>
<sequence>MSGLIIIPIYMIYVVIGFILFKWVLKLFKKRLNSIIVLVIVIFFPFWDIFAANGILKVLSYTTKPIIYEMPEKDKDGKIESIGVSLTRGYIDLDDYNMEFYKKTYADKVRDYVEYTARTKNPLYKDKKNLIAKVYLDPNSKKDYEIIEKSEARYIYKLVDSEDDTLLGFKIFKSQAEFIDTKKNKTIAVAPSIRVGTPYIMNLFRGGILMLISGGGGAPMFGTKPIITFEDCKNQLFDIKGL</sequence>
<evidence type="ECO:0000313" key="3">
    <source>
        <dbReference type="Proteomes" id="UP000289758"/>
    </source>
</evidence>
<accession>A0A4Q1AZG4</accession>
<keyword evidence="1" id="KW-0812">Transmembrane</keyword>
<keyword evidence="1" id="KW-1133">Transmembrane helix</keyword>
<dbReference type="RefSeq" id="WP_129086469.1">
    <property type="nucleotide sequence ID" value="NZ_CP053836.1"/>
</dbReference>
<name>A0A4Q1AZG4_9BACT</name>
<dbReference type="Proteomes" id="UP000289758">
    <property type="component" value="Unassembled WGS sequence"/>
</dbReference>
<keyword evidence="1" id="KW-0472">Membrane</keyword>
<dbReference type="AlphaFoldDB" id="A0A4Q1AZG4"/>
<proteinExistence type="predicted"/>
<protein>
    <submittedName>
        <fullName evidence="2">Uncharacterized protein</fullName>
    </submittedName>
</protein>
<dbReference type="EMBL" id="PDKK01000002">
    <property type="protein sequence ID" value="RXK07588.1"/>
    <property type="molecule type" value="Genomic_DNA"/>
</dbReference>
<evidence type="ECO:0000313" key="2">
    <source>
        <dbReference type="EMBL" id="RXK07588.1"/>
    </source>
</evidence>